<organism evidence="10 11">
    <name type="scientific">Brevibacterium samyangense</name>
    <dbReference type="NCBI Taxonomy" id="366888"/>
    <lineage>
        <taxon>Bacteria</taxon>
        <taxon>Bacillati</taxon>
        <taxon>Actinomycetota</taxon>
        <taxon>Actinomycetes</taxon>
        <taxon>Micrococcales</taxon>
        <taxon>Brevibacteriaceae</taxon>
        <taxon>Brevibacterium</taxon>
    </lineage>
</organism>
<evidence type="ECO:0000256" key="6">
    <source>
        <dbReference type="ARBA" id="ARBA00022989"/>
    </source>
</evidence>
<evidence type="ECO:0000256" key="8">
    <source>
        <dbReference type="RuleBase" id="RU363032"/>
    </source>
</evidence>
<dbReference type="InterPro" id="IPR010065">
    <property type="entry name" value="AA_ABC_transptr_permease_3TM"/>
</dbReference>
<dbReference type="InterPro" id="IPR043429">
    <property type="entry name" value="ArtM/GltK/GlnP/TcyL/YhdX-like"/>
</dbReference>
<evidence type="ECO:0000256" key="2">
    <source>
        <dbReference type="ARBA" id="ARBA00022448"/>
    </source>
</evidence>
<name>A0ABN2TBL0_9MICO</name>
<feature type="transmembrane region" description="Helical" evidence="8">
    <location>
        <begin position="12"/>
        <end position="31"/>
    </location>
</feature>
<dbReference type="CDD" id="cd06261">
    <property type="entry name" value="TM_PBP2"/>
    <property type="match status" value="1"/>
</dbReference>
<dbReference type="SUPFAM" id="SSF161098">
    <property type="entry name" value="MetI-like"/>
    <property type="match status" value="1"/>
</dbReference>
<evidence type="ECO:0000256" key="5">
    <source>
        <dbReference type="ARBA" id="ARBA00022970"/>
    </source>
</evidence>
<dbReference type="NCBIfam" id="TIGR01726">
    <property type="entry name" value="HEQRo_perm_3TM"/>
    <property type="match status" value="1"/>
</dbReference>
<reference evidence="10 11" key="1">
    <citation type="journal article" date="2019" name="Int. J. Syst. Evol. Microbiol.">
        <title>The Global Catalogue of Microorganisms (GCM) 10K type strain sequencing project: providing services to taxonomists for standard genome sequencing and annotation.</title>
        <authorList>
            <consortium name="The Broad Institute Genomics Platform"/>
            <consortium name="The Broad Institute Genome Sequencing Center for Infectious Disease"/>
            <person name="Wu L."/>
            <person name="Ma J."/>
        </authorList>
    </citation>
    <scope>NUCLEOTIDE SEQUENCE [LARGE SCALE GENOMIC DNA]</scope>
    <source>
        <strain evidence="10 11">JCM 14546</strain>
    </source>
</reference>
<comment type="similarity">
    <text evidence="8">Belongs to the binding-protein-dependent transport system permease family.</text>
</comment>
<protein>
    <submittedName>
        <fullName evidence="10">Amino acid ABC transporter permease</fullName>
    </submittedName>
</protein>
<keyword evidence="2 8" id="KW-0813">Transport</keyword>
<evidence type="ECO:0000313" key="11">
    <source>
        <dbReference type="Proteomes" id="UP001500755"/>
    </source>
</evidence>
<evidence type="ECO:0000256" key="3">
    <source>
        <dbReference type="ARBA" id="ARBA00022475"/>
    </source>
</evidence>
<sequence length="209" mass="22205">MLALASGIGTTIFVTVFSFVLGAFLALPLTWARVSGIAPLKVLATAIVEVFRGVPIIVWLLLMYLSVVIGPWRPDPLTTSVVVFSFLSAVYLSEIYRSSLMAIPRGQWEAAHALALPQMVGFARIIVPQAIPLVIPAAATFAIGLLKDAAIGSIIGTKDVTFYAQEWAKVNGGPITVFAAAAAIYLVLSIPIAIVARRSGDALRKRVMG</sequence>
<keyword evidence="6 8" id="KW-1133">Transmembrane helix</keyword>
<evidence type="ECO:0000256" key="7">
    <source>
        <dbReference type="ARBA" id="ARBA00023136"/>
    </source>
</evidence>
<evidence type="ECO:0000256" key="1">
    <source>
        <dbReference type="ARBA" id="ARBA00004651"/>
    </source>
</evidence>
<evidence type="ECO:0000313" key="10">
    <source>
        <dbReference type="EMBL" id="GAA2004098.1"/>
    </source>
</evidence>
<dbReference type="Proteomes" id="UP001500755">
    <property type="component" value="Unassembled WGS sequence"/>
</dbReference>
<dbReference type="Gene3D" id="1.10.3720.10">
    <property type="entry name" value="MetI-like"/>
    <property type="match status" value="1"/>
</dbReference>
<dbReference type="EMBL" id="BAAANO010000010">
    <property type="protein sequence ID" value="GAA2004098.1"/>
    <property type="molecule type" value="Genomic_DNA"/>
</dbReference>
<feature type="transmembrane region" description="Helical" evidence="8">
    <location>
        <begin position="175"/>
        <end position="196"/>
    </location>
</feature>
<keyword evidence="7 8" id="KW-0472">Membrane</keyword>
<proteinExistence type="inferred from homology"/>
<evidence type="ECO:0000256" key="4">
    <source>
        <dbReference type="ARBA" id="ARBA00022692"/>
    </source>
</evidence>
<feature type="transmembrane region" description="Helical" evidence="8">
    <location>
        <begin position="43"/>
        <end position="65"/>
    </location>
</feature>
<dbReference type="PANTHER" id="PTHR30614">
    <property type="entry name" value="MEMBRANE COMPONENT OF AMINO ACID ABC TRANSPORTER"/>
    <property type="match status" value="1"/>
</dbReference>
<dbReference type="Pfam" id="PF00528">
    <property type="entry name" value="BPD_transp_1"/>
    <property type="match status" value="1"/>
</dbReference>
<comment type="subcellular location">
    <subcellularLocation>
        <location evidence="1 8">Cell membrane</location>
        <topology evidence="1 8">Multi-pass membrane protein</topology>
    </subcellularLocation>
</comment>
<dbReference type="PANTHER" id="PTHR30614:SF0">
    <property type="entry name" value="L-CYSTINE TRANSPORT SYSTEM PERMEASE PROTEIN TCYL"/>
    <property type="match status" value="1"/>
</dbReference>
<feature type="domain" description="ABC transmembrane type-1" evidence="9">
    <location>
        <begin position="8"/>
        <end position="196"/>
    </location>
</feature>
<evidence type="ECO:0000259" key="9">
    <source>
        <dbReference type="PROSITE" id="PS50928"/>
    </source>
</evidence>
<comment type="caution">
    <text evidence="10">The sequence shown here is derived from an EMBL/GenBank/DDBJ whole genome shotgun (WGS) entry which is preliminary data.</text>
</comment>
<keyword evidence="3" id="KW-1003">Cell membrane</keyword>
<gene>
    <name evidence="10" type="ORF">GCM10009755_11740</name>
</gene>
<dbReference type="PROSITE" id="PS50928">
    <property type="entry name" value="ABC_TM1"/>
    <property type="match status" value="1"/>
</dbReference>
<dbReference type="InterPro" id="IPR000515">
    <property type="entry name" value="MetI-like"/>
</dbReference>
<keyword evidence="11" id="KW-1185">Reference proteome</keyword>
<keyword evidence="5" id="KW-0029">Amino-acid transport</keyword>
<feature type="transmembrane region" description="Helical" evidence="8">
    <location>
        <begin position="77"/>
        <end position="96"/>
    </location>
</feature>
<keyword evidence="4 8" id="KW-0812">Transmembrane</keyword>
<dbReference type="InterPro" id="IPR035906">
    <property type="entry name" value="MetI-like_sf"/>
</dbReference>
<accession>A0ABN2TBL0</accession>